<keyword evidence="3 6" id="KW-1133">Transmembrane helix</keyword>
<protein>
    <recommendedName>
        <fullName evidence="7">HIG1 domain-containing protein</fullName>
    </recommendedName>
</protein>
<evidence type="ECO:0000313" key="8">
    <source>
        <dbReference type="EMBL" id="CCI11040.1"/>
    </source>
</evidence>
<evidence type="ECO:0000256" key="1">
    <source>
        <dbReference type="ARBA" id="ARBA00004325"/>
    </source>
</evidence>
<feature type="domain" description="HIG1" evidence="7">
    <location>
        <begin position="32"/>
        <end position="124"/>
    </location>
</feature>
<dbReference type="Gene3D" id="6.10.140.1320">
    <property type="match status" value="1"/>
</dbReference>
<organism evidence="8 9">
    <name type="scientific">Albugo candida</name>
    <dbReference type="NCBI Taxonomy" id="65357"/>
    <lineage>
        <taxon>Eukaryota</taxon>
        <taxon>Sar</taxon>
        <taxon>Stramenopiles</taxon>
        <taxon>Oomycota</taxon>
        <taxon>Peronosporomycetes</taxon>
        <taxon>Albuginales</taxon>
        <taxon>Albuginaceae</taxon>
        <taxon>Albugo</taxon>
    </lineage>
</organism>
<name>A0A024FVA4_9STRA</name>
<feature type="transmembrane region" description="Helical" evidence="6">
    <location>
        <begin position="92"/>
        <end position="113"/>
    </location>
</feature>
<dbReference type="PROSITE" id="PS51503">
    <property type="entry name" value="HIG1"/>
    <property type="match status" value="1"/>
</dbReference>
<evidence type="ECO:0000256" key="2">
    <source>
        <dbReference type="ARBA" id="ARBA00022692"/>
    </source>
</evidence>
<keyword evidence="2 6" id="KW-0812">Transmembrane</keyword>
<evidence type="ECO:0000259" key="7">
    <source>
        <dbReference type="PROSITE" id="PS51503"/>
    </source>
</evidence>
<accession>A0A024FVA4</accession>
<evidence type="ECO:0000256" key="5">
    <source>
        <dbReference type="ARBA" id="ARBA00023136"/>
    </source>
</evidence>
<dbReference type="InterPro" id="IPR050355">
    <property type="entry name" value="RCF1"/>
</dbReference>
<keyword evidence="9" id="KW-1185">Reference proteome</keyword>
<keyword evidence="5 6" id="KW-0472">Membrane</keyword>
<evidence type="ECO:0000256" key="4">
    <source>
        <dbReference type="ARBA" id="ARBA00023128"/>
    </source>
</evidence>
<dbReference type="AlphaFoldDB" id="A0A024FVA4"/>
<evidence type="ECO:0000256" key="3">
    <source>
        <dbReference type="ARBA" id="ARBA00022989"/>
    </source>
</evidence>
<dbReference type="InParanoid" id="A0A024FVA4"/>
<evidence type="ECO:0000256" key="6">
    <source>
        <dbReference type="SAM" id="Phobius"/>
    </source>
</evidence>
<comment type="caution">
    <text evidence="8">The sequence shown here is derived from an EMBL/GenBank/DDBJ whole genome shotgun (WGS) entry which is preliminary data.</text>
</comment>
<proteinExistence type="predicted"/>
<dbReference type="STRING" id="65357.A0A024FVA4"/>
<dbReference type="Proteomes" id="UP000053237">
    <property type="component" value="Unassembled WGS sequence"/>
</dbReference>
<dbReference type="Pfam" id="PF04588">
    <property type="entry name" value="HIG_1_N"/>
    <property type="match status" value="1"/>
</dbReference>
<dbReference type="InterPro" id="IPR007667">
    <property type="entry name" value="Hypoxia_induced_domain"/>
</dbReference>
<sequence>MSENDRSQNRNDFSIDTQRTKLLKSVQKYRSEQSTQVGDFSWIDQTLGRKGLMTRAKENPAVPLGCLATIGILAGGMMSFHRGQSKLGNRFMQARVAAQAATILALVVGAIYAKNETKCDQSRSKTSYLD</sequence>
<keyword evidence="4" id="KW-0496">Mitochondrion</keyword>
<dbReference type="PANTHER" id="PTHR12297">
    <property type="entry name" value="HYPOXIA-INDUCBILE GENE 1 HIG1 -RELATED"/>
    <property type="match status" value="1"/>
</dbReference>
<gene>
    <name evidence="8" type="ORF">BN9_122770</name>
</gene>
<evidence type="ECO:0000313" key="9">
    <source>
        <dbReference type="Proteomes" id="UP000053237"/>
    </source>
</evidence>
<dbReference type="GO" id="GO:0031966">
    <property type="term" value="C:mitochondrial membrane"/>
    <property type="evidence" value="ECO:0007669"/>
    <property type="project" value="UniProtKB-SubCell"/>
</dbReference>
<feature type="transmembrane region" description="Helical" evidence="6">
    <location>
        <begin position="61"/>
        <end position="80"/>
    </location>
</feature>
<dbReference type="EMBL" id="CAIX01000521">
    <property type="protein sequence ID" value="CCI11040.1"/>
    <property type="molecule type" value="Genomic_DNA"/>
</dbReference>
<dbReference type="OrthoDB" id="6604018at2759"/>
<dbReference type="PANTHER" id="PTHR12297:SF3">
    <property type="entry name" value="HIG1 DOMAIN FAMILY MEMBER 1A"/>
    <property type="match status" value="1"/>
</dbReference>
<reference evidence="8 9" key="1">
    <citation type="submission" date="2012-05" db="EMBL/GenBank/DDBJ databases">
        <title>Recombination and specialization in a pathogen metapopulation.</title>
        <authorList>
            <person name="Gardiner A."/>
            <person name="Kemen E."/>
            <person name="Schultz-Larsen T."/>
            <person name="MacLean D."/>
            <person name="Van Oosterhout C."/>
            <person name="Jones J.D.G."/>
        </authorList>
    </citation>
    <scope>NUCLEOTIDE SEQUENCE [LARGE SCALE GENOMIC DNA]</scope>
    <source>
        <strain evidence="8 9">Ac Nc2</strain>
    </source>
</reference>
<comment type="subcellular location">
    <subcellularLocation>
        <location evidence="1">Mitochondrion membrane</location>
    </subcellularLocation>
</comment>